<dbReference type="RefSeq" id="WP_170857082.1">
    <property type="nucleotide sequence ID" value="NZ_FPBF01000003.1"/>
</dbReference>
<dbReference type="Proteomes" id="UP000199673">
    <property type="component" value="Unassembled WGS sequence"/>
</dbReference>
<evidence type="ECO:0000313" key="1">
    <source>
        <dbReference type="EMBL" id="SFT90209.1"/>
    </source>
</evidence>
<reference evidence="2" key="1">
    <citation type="submission" date="2016-10" db="EMBL/GenBank/DDBJ databases">
        <authorList>
            <person name="Varghese N."/>
            <person name="Submissions S."/>
        </authorList>
    </citation>
    <scope>NUCLEOTIDE SEQUENCE [LARGE SCALE GENOMIC DNA]</scope>
    <source>
        <strain evidence="2">DSM 23445</strain>
    </source>
</reference>
<name>A0A1I7BSQ1_9BACT</name>
<dbReference type="EMBL" id="FPBF01000003">
    <property type="protein sequence ID" value="SFT90209.1"/>
    <property type="molecule type" value="Genomic_DNA"/>
</dbReference>
<dbReference type="AlphaFoldDB" id="A0A1I7BSQ1"/>
<organism evidence="1 2">
    <name type="scientific">Algoriphagus locisalis</name>
    <dbReference type="NCBI Taxonomy" id="305507"/>
    <lineage>
        <taxon>Bacteria</taxon>
        <taxon>Pseudomonadati</taxon>
        <taxon>Bacteroidota</taxon>
        <taxon>Cytophagia</taxon>
        <taxon>Cytophagales</taxon>
        <taxon>Cyclobacteriaceae</taxon>
        <taxon>Algoriphagus</taxon>
    </lineage>
</organism>
<evidence type="ECO:0000313" key="2">
    <source>
        <dbReference type="Proteomes" id="UP000199673"/>
    </source>
</evidence>
<accession>A0A1I7BSQ1</accession>
<keyword evidence="2" id="KW-1185">Reference proteome</keyword>
<gene>
    <name evidence="1" type="ORF">SAMN04489724_2669</name>
</gene>
<proteinExistence type="predicted"/>
<protein>
    <submittedName>
        <fullName evidence="1">Uncharacterized protein</fullName>
    </submittedName>
</protein>
<sequence length="46" mass="5119">MPARKKLVDPVLNTSLEKTNTTSQEIKIDLNSPELVRKKRVDPAGS</sequence>